<dbReference type="OMA" id="QEWRWLP"/>
<keyword evidence="2" id="KW-0472">Membrane</keyword>
<feature type="chain" id="PRO_5017282538" evidence="3">
    <location>
        <begin position="23"/>
        <end position="326"/>
    </location>
</feature>
<reference evidence="5" key="2">
    <citation type="submission" date="2025-09" db="UniProtKB">
        <authorList>
            <consortium name="Ensembl"/>
        </authorList>
    </citation>
    <scope>IDENTIFICATION</scope>
</reference>
<feature type="domain" description="Ricin B lectin" evidence="4">
    <location>
        <begin position="20"/>
        <end position="147"/>
    </location>
</feature>
<sequence>MRRRSLQQVCFLLLAFFKDMSSLKICNKMLGKCLQASEDPAGGRVSLEGCNPFSPLQEWLWLPEGHALRNHHTGECLTAPDDEYEGVRLQPCISTSGVEENSQAWSCSKRGHLTLKGSERHLTASHESSLVFMSGEHKQPGSRWRSLDNQTLCSGRGIKHHTSQPQQQLGKPKPGISQSDVSDTKRLADTYEATEGAPGTDYYHADNVTRVFLSTKSPQDPTMIFFTIDYGMGWKITMLVLTSLALVLGAVILILSVYSNRKKKTVCVVRSFSPRPDASAPGSPLLSERVPLTEHAMHLPHSTPTLQRGDILIEWKDGTVTPLYEA</sequence>
<evidence type="ECO:0000256" key="2">
    <source>
        <dbReference type="SAM" id="Phobius"/>
    </source>
</evidence>
<dbReference type="KEGG" id="oml:112147996"/>
<evidence type="ECO:0000259" key="4">
    <source>
        <dbReference type="SMART" id="SM00458"/>
    </source>
</evidence>
<dbReference type="PaxDb" id="30732-ENSOMEP00000005906"/>
<keyword evidence="2" id="KW-1133">Transmembrane helix</keyword>
<dbReference type="Pfam" id="PF00652">
    <property type="entry name" value="Ricin_B_lectin"/>
    <property type="match status" value="1"/>
</dbReference>
<name>A0A3B3BK10_ORYME</name>
<dbReference type="Proteomes" id="UP000261560">
    <property type="component" value="Unplaced"/>
</dbReference>
<dbReference type="PROSITE" id="PS50231">
    <property type="entry name" value="RICIN_B_LECTIN"/>
    <property type="match status" value="1"/>
</dbReference>
<dbReference type="OrthoDB" id="9899510at2759"/>
<evidence type="ECO:0000256" key="3">
    <source>
        <dbReference type="SAM" id="SignalP"/>
    </source>
</evidence>
<evidence type="ECO:0000313" key="5">
    <source>
        <dbReference type="Ensembl" id="ENSOMEP00000005906.1"/>
    </source>
</evidence>
<dbReference type="InterPro" id="IPR000772">
    <property type="entry name" value="Ricin_B_lectin"/>
</dbReference>
<dbReference type="AlphaFoldDB" id="A0A3B3BK10"/>
<keyword evidence="3" id="KW-0732">Signal</keyword>
<dbReference type="InterPro" id="IPR052678">
    <property type="entry name" value="OST-beta_subunit"/>
</dbReference>
<dbReference type="Gene3D" id="2.80.10.50">
    <property type="match status" value="1"/>
</dbReference>
<dbReference type="SMART" id="SM00458">
    <property type="entry name" value="RICIN"/>
    <property type="match status" value="1"/>
</dbReference>
<dbReference type="GeneTree" id="ENSGT00530000067979"/>
<protein>
    <submittedName>
        <fullName evidence="5">Si:dkey-245n4.2</fullName>
    </submittedName>
</protein>
<dbReference type="RefSeq" id="XP_024130510.1">
    <property type="nucleotide sequence ID" value="XM_024274742.2"/>
</dbReference>
<dbReference type="InterPro" id="IPR035992">
    <property type="entry name" value="Ricin_B-like_lectins"/>
</dbReference>
<dbReference type="PANTHER" id="PTHR36129">
    <property type="entry name" value="ORGANIC SOLUTE TRANSPORTER SUBUNIT BETA-RELATED"/>
    <property type="match status" value="1"/>
</dbReference>
<feature type="transmembrane region" description="Helical" evidence="2">
    <location>
        <begin position="232"/>
        <end position="255"/>
    </location>
</feature>
<dbReference type="SUPFAM" id="SSF50370">
    <property type="entry name" value="Ricin B-like lectins"/>
    <property type="match status" value="1"/>
</dbReference>
<dbReference type="GeneID" id="112147996"/>
<evidence type="ECO:0000313" key="6">
    <source>
        <dbReference type="Proteomes" id="UP000261560"/>
    </source>
</evidence>
<accession>A0A3B3BK10</accession>
<keyword evidence="6" id="KW-1185">Reference proteome</keyword>
<keyword evidence="2" id="KW-0812">Transmembrane</keyword>
<reference evidence="5" key="1">
    <citation type="submission" date="2025-08" db="UniProtKB">
        <authorList>
            <consortium name="Ensembl"/>
        </authorList>
    </citation>
    <scope>IDENTIFICATION</scope>
</reference>
<proteinExistence type="predicted"/>
<evidence type="ECO:0000256" key="1">
    <source>
        <dbReference type="SAM" id="MobiDB-lite"/>
    </source>
</evidence>
<feature type="signal peptide" evidence="3">
    <location>
        <begin position="1"/>
        <end position="22"/>
    </location>
</feature>
<dbReference type="PANTHER" id="PTHR36129:SF2">
    <property type="entry name" value="RICIN B LECTIN DOMAIN-CONTAINING PROTEIN"/>
    <property type="match status" value="1"/>
</dbReference>
<feature type="compositionally biased region" description="Low complexity" evidence="1">
    <location>
        <begin position="164"/>
        <end position="175"/>
    </location>
</feature>
<organism evidence="5 6">
    <name type="scientific">Oryzias melastigma</name>
    <name type="common">Marine medaka</name>
    <dbReference type="NCBI Taxonomy" id="30732"/>
    <lineage>
        <taxon>Eukaryota</taxon>
        <taxon>Metazoa</taxon>
        <taxon>Chordata</taxon>
        <taxon>Craniata</taxon>
        <taxon>Vertebrata</taxon>
        <taxon>Euteleostomi</taxon>
        <taxon>Actinopterygii</taxon>
        <taxon>Neopterygii</taxon>
        <taxon>Teleostei</taxon>
        <taxon>Neoteleostei</taxon>
        <taxon>Acanthomorphata</taxon>
        <taxon>Ovalentaria</taxon>
        <taxon>Atherinomorphae</taxon>
        <taxon>Beloniformes</taxon>
        <taxon>Adrianichthyidae</taxon>
        <taxon>Oryziinae</taxon>
        <taxon>Oryzias</taxon>
    </lineage>
</organism>
<feature type="region of interest" description="Disordered" evidence="1">
    <location>
        <begin position="155"/>
        <end position="182"/>
    </location>
</feature>
<dbReference type="Ensembl" id="ENSOMET00000006706.1">
    <property type="protein sequence ID" value="ENSOMEP00000005906.1"/>
    <property type="gene ID" value="ENSOMEG00000006925.1"/>
</dbReference>